<dbReference type="InterPro" id="IPR036047">
    <property type="entry name" value="F-box-like_dom_sf"/>
</dbReference>
<dbReference type="Proteomes" id="UP001215280">
    <property type="component" value="Unassembled WGS sequence"/>
</dbReference>
<evidence type="ECO:0000313" key="2">
    <source>
        <dbReference type="Proteomes" id="UP001215280"/>
    </source>
</evidence>
<accession>A0AAD7IMF6</accession>
<protein>
    <recommendedName>
        <fullName evidence="3">F-box domain-containing protein</fullName>
    </recommendedName>
</protein>
<evidence type="ECO:0000313" key="1">
    <source>
        <dbReference type="EMBL" id="KAJ7744770.1"/>
    </source>
</evidence>
<reference evidence="1" key="1">
    <citation type="submission" date="2023-03" db="EMBL/GenBank/DDBJ databases">
        <title>Massive genome expansion in bonnet fungi (Mycena s.s.) driven by repeated elements and novel gene families across ecological guilds.</title>
        <authorList>
            <consortium name="Lawrence Berkeley National Laboratory"/>
            <person name="Harder C.B."/>
            <person name="Miyauchi S."/>
            <person name="Viragh M."/>
            <person name="Kuo A."/>
            <person name="Thoen E."/>
            <person name="Andreopoulos B."/>
            <person name="Lu D."/>
            <person name="Skrede I."/>
            <person name="Drula E."/>
            <person name="Henrissat B."/>
            <person name="Morin E."/>
            <person name="Kohler A."/>
            <person name="Barry K."/>
            <person name="LaButti K."/>
            <person name="Morin E."/>
            <person name="Salamov A."/>
            <person name="Lipzen A."/>
            <person name="Mereny Z."/>
            <person name="Hegedus B."/>
            <person name="Baldrian P."/>
            <person name="Stursova M."/>
            <person name="Weitz H."/>
            <person name="Taylor A."/>
            <person name="Grigoriev I.V."/>
            <person name="Nagy L.G."/>
            <person name="Martin F."/>
            <person name="Kauserud H."/>
        </authorList>
    </citation>
    <scope>NUCLEOTIDE SEQUENCE</scope>
    <source>
        <strain evidence="1">CBHHK188m</strain>
    </source>
</reference>
<organism evidence="1 2">
    <name type="scientific">Mycena maculata</name>
    <dbReference type="NCBI Taxonomy" id="230809"/>
    <lineage>
        <taxon>Eukaryota</taxon>
        <taxon>Fungi</taxon>
        <taxon>Dikarya</taxon>
        <taxon>Basidiomycota</taxon>
        <taxon>Agaricomycotina</taxon>
        <taxon>Agaricomycetes</taxon>
        <taxon>Agaricomycetidae</taxon>
        <taxon>Agaricales</taxon>
        <taxon>Marasmiineae</taxon>
        <taxon>Mycenaceae</taxon>
        <taxon>Mycena</taxon>
    </lineage>
</organism>
<proteinExistence type="predicted"/>
<sequence length="227" mass="25249">MSPAKDMVLSTPELLDLLLTQLSMRDLLISAPLVSKKWQAITLGPAVQRALFFRPDPLSQPTKNPLLVEMFSPFFVAPTKGESPRGWPVKPADIKAMPWSKAPEVFKHPDASWRRMLVAQPPAQTLVMKSTQTSWGGHRQKSTGVLNDAALRMGDLYDVTLMYVNRVSSLVLIRWNNDVEAENDLTLEAFDAKQCVSGGPRPLGPEFYSDGAGFMELKARIIWDADV</sequence>
<gene>
    <name evidence="1" type="ORF">DFH07DRAFT_834278</name>
</gene>
<keyword evidence="2" id="KW-1185">Reference proteome</keyword>
<name>A0AAD7IMF6_9AGAR</name>
<dbReference type="SUPFAM" id="SSF81383">
    <property type="entry name" value="F-box domain"/>
    <property type="match status" value="1"/>
</dbReference>
<comment type="caution">
    <text evidence="1">The sequence shown here is derived from an EMBL/GenBank/DDBJ whole genome shotgun (WGS) entry which is preliminary data.</text>
</comment>
<evidence type="ECO:0008006" key="3">
    <source>
        <dbReference type="Google" id="ProtNLM"/>
    </source>
</evidence>
<dbReference type="EMBL" id="JARJLG010000106">
    <property type="protein sequence ID" value="KAJ7744770.1"/>
    <property type="molecule type" value="Genomic_DNA"/>
</dbReference>
<dbReference type="AlphaFoldDB" id="A0AAD7IMF6"/>